<dbReference type="AlphaFoldDB" id="A0AAE1B857"/>
<evidence type="ECO:0000313" key="2">
    <source>
        <dbReference type="Proteomes" id="UP001283361"/>
    </source>
</evidence>
<organism evidence="1 2">
    <name type="scientific">Elysia crispata</name>
    <name type="common">lettuce slug</name>
    <dbReference type="NCBI Taxonomy" id="231223"/>
    <lineage>
        <taxon>Eukaryota</taxon>
        <taxon>Metazoa</taxon>
        <taxon>Spiralia</taxon>
        <taxon>Lophotrochozoa</taxon>
        <taxon>Mollusca</taxon>
        <taxon>Gastropoda</taxon>
        <taxon>Heterobranchia</taxon>
        <taxon>Euthyneura</taxon>
        <taxon>Panpulmonata</taxon>
        <taxon>Sacoglossa</taxon>
        <taxon>Placobranchoidea</taxon>
        <taxon>Plakobranchidae</taxon>
        <taxon>Elysia</taxon>
    </lineage>
</organism>
<sequence>MLVYISSLADISQRVVEDRSGEDDLPLMCLMRPGRAKMEVTTAAATTSSTHGDTFREASSDQDFQVVEQTSVEDNRLIVMESELRVPGNGEKRLTEEGLESKELIERRLRDDRPAVRTSTDIDPHIDEELNSISSSAVPSEVGSLVLYP</sequence>
<gene>
    <name evidence="1" type="ORF">RRG08_067048</name>
</gene>
<proteinExistence type="predicted"/>
<accession>A0AAE1B857</accession>
<keyword evidence="2" id="KW-1185">Reference proteome</keyword>
<comment type="caution">
    <text evidence="1">The sequence shown here is derived from an EMBL/GenBank/DDBJ whole genome shotgun (WGS) entry which is preliminary data.</text>
</comment>
<dbReference type="EMBL" id="JAWDGP010000342">
    <property type="protein sequence ID" value="KAK3801244.1"/>
    <property type="molecule type" value="Genomic_DNA"/>
</dbReference>
<name>A0AAE1B857_9GAST</name>
<reference evidence="1" key="1">
    <citation type="journal article" date="2023" name="G3 (Bethesda)">
        <title>A reference genome for the long-term kleptoplast-retaining sea slug Elysia crispata morphotype clarki.</title>
        <authorList>
            <person name="Eastman K.E."/>
            <person name="Pendleton A.L."/>
            <person name="Shaikh M.A."/>
            <person name="Suttiyut T."/>
            <person name="Ogas R."/>
            <person name="Tomko P."/>
            <person name="Gavelis G."/>
            <person name="Widhalm J.R."/>
            <person name="Wisecaver J.H."/>
        </authorList>
    </citation>
    <scope>NUCLEOTIDE SEQUENCE</scope>
    <source>
        <strain evidence="1">ECLA1</strain>
    </source>
</reference>
<evidence type="ECO:0000313" key="1">
    <source>
        <dbReference type="EMBL" id="KAK3801244.1"/>
    </source>
</evidence>
<dbReference type="Proteomes" id="UP001283361">
    <property type="component" value="Unassembled WGS sequence"/>
</dbReference>
<protein>
    <submittedName>
        <fullName evidence="1">Uncharacterized protein</fullName>
    </submittedName>
</protein>